<dbReference type="InParanoid" id="H2XJS3"/>
<reference evidence="1" key="3">
    <citation type="submission" date="2025-08" db="UniProtKB">
        <authorList>
            <consortium name="Ensembl"/>
        </authorList>
    </citation>
    <scope>IDENTIFICATION</scope>
</reference>
<reference evidence="2" key="1">
    <citation type="journal article" date="2002" name="Science">
        <title>The draft genome of Ciona intestinalis: insights into chordate and vertebrate origins.</title>
        <authorList>
            <person name="Dehal P."/>
            <person name="Satou Y."/>
            <person name="Campbell R.K."/>
            <person name="Chapman J."/>
            <person name="Degnan B."/>
            <person name="De Tomaso A."/>
            <person name="Davidson B."/>
            <person name="Di Gregorio A."/>
            <person name="Gelpke M."/>
            <person name="Goodstein D.M."/>
            <person name="Harafuji N."/>
            <person name="Hastings K.E."/>
            <person name="Ho I."/>
            <person name="Hotta K."/>
            <person name="Huang W."/>
            <person name="Kawashima T."/>
            <person name="Lemaire P."/>
            <person name="Martinez D."/>
            <person name="Meinertzhagen I.A."/>
            <person name="Necula S."/>
            <person name="Nonaka M."/>
            <person name="Putnam N."/>
            <person name="Rash S."/>
            <person name="Saiga H."/>
            <person name="Satake M."/>
            <person name="Terry A."/>
            <person name="Yamada L."/>
            <person name="Wang H.G."/>
            <person name="Awazu S."/>
            <person name="Azumi K."/>
            <person name="Boore J."/>
            <person name="Branno M."/>
            <person name="Chin-Bow S."/>
            <person name="DeSantis R."/>
            <person name="Doyle S."/>
            <person name="Francino P."/>
            <person name="Keys D.N."/>
            <person name="Haga S."/>
            <person name="Hayashi H."/>
            <person name="Hino K."/>
            <person name="Imai K.S."/>
            <person name="Inaba K."/>
            <person name="Kano S."/>
            <person name="Kobayashi K."/>
            <person name="Kobayashi M."/>
            <person name="Lee B.I."/>
            <person name="Makabe K.W."/>
            <person name="Manohar C."/>
            <person name="Matassi G."/>
            <person name="Medina M."/>
            <person name="Mochizuki Y."/>
            <person name="Mount S."/>
            <person name="Morishita T."/>
            <person name="Miura S."/>
            <person name="Nakayama A."/>
            <person name="Nishizaka S."/>
            <person name="Nomoto H."/>
            <person name="Ohta F."/>
            <person name="Oishi K."/>
            <person name="Rigoutsos I."/>
            <person name="Sano M."/>
            <person name="Sasaki A."/>
            <person name="Sasakura Y."/>
            <person name="Shoguchi E."/>
            <person name="Shin-i T."/>
            <person name="Spagnuolo A."/>
            <person name="Stainier D."/>
            <person name="Suzuki M.M."/>
            <person name="Tassy O."/>
            <person name="Takatori N."/>
            <person name="Tokuoka M."/>
            <person name="Yagi K."/>
            <person name="Yoshizaki F."/>
            <person name="Wada S."/>
            <person name="Zhang C."/>
            <person name="Hyatt P.D."/>
            <person name="Larimer F."/>
            <person name="Detter C."/>
            <person name="Doggett N."/>
            <person name="Glavina T."/>
            <person name="Hawkins T."/>
            <person name="Richardson P."/>
            <person name="Lucas S."/>
            <person name="Kohara Y."/>
            <person name="Levine M."/>
            <person name="Satoh N."/>
            <person name="Rokhsar D.S."/>
        </authorList>
    </citation>
    <scope>NUCLEOTIDE SEQUENCE [LARGE SCALE GENOMIC DNA]</scope>
</reference>
<reference evidence="1" key="2">
    <citation type="journal article" date="2008" name="Genome Biol.">
        <title>Improved genome assembly and evidence-based global gene model set for the chordate Ciona intestinalis: new insight into intron and operon populations.</title>
        <authorList>
            <person name="Satou Y."/>
            <person name="Mineta K."/>
            <person name="Ogasawara M."/>
            <person name="Sasakura Y."/>
            <person name="Shoguchi E."/>
            <person name="Ueno K."/>
            <person name="Yamada L."/>
            <person name="Matsumoto J."/>
            <person name="Wasserscheid J."/>
            <person name="Dewar K."/>
            <person name="Wiley G.B."/>
            <person name="Macmil S.L."/>
            <person name="Roe B.A."/>
            <person name="Zeller R.W."/>
            <person name="Hastings K.E."/>
            <person name="Lemaire P."/>
            <person name="Lindquist E."/>
            <person name="Endo T."/>
            <person name="Hotta K."/>
            <person name="Inaba K."/>
        </authorList>
    </citation>
    <scope>NUCLEOTIDE SEQUENCE [LARGE SCALE GENOMIC DNA]</scope>
    <source>
        <strain evidence="1">wild type</strain>
    </source>
</reference>
<evidence type="ECO:0000313" key="1">
    <source>
        <dbReference type="Ensembl" id="ENSCINP00000029905.1"/>
    </source>
</evidence>
<dbReference type="HOGENOM" id="CLU_3359369_0_0_1"/>
<dbReference type="Ensembl" id="ENSCINT00000030966.1">
    <property type="protein sequence ID" value="ENSCINP00000029905.1"/>
    <property type="gene ID" value="ENSCING00000018575.1"/>
</dbReference>
<sequence length="36" mass="4444">MTPKSQVYDLSIWCFLHEIDISFHHFFHQLVKLNIR</sequence>
<reference evidence="1" key="4">
    <citation type="submission" date="2025-09" db="UniProtKB">
        <authorList>
            <consortium name="Ensembl"/>
        </authorList>
    </citation>
    <scope>IDENTIFICATION</scope>
</reference>
<accession>H2XJS3</accession>
<dbReference type="EMBL" id="EAAA01001068">
    <property type="status" value="NOT_ANNOTATED_CDS"/>
    <property type="molecule type" value="Genomic_DNA"/>
</dbReference>
<organism evidence="1 2">
    <name type="scientific">Ciona intestinalis</name>
    <name type="common">Transparent sea squirt</name>
    <name type="synonym">Ascidia intestinalis</name>
    <dbReference type="NCBI Taxonomy" id="7719"/>
    <lineage>
        <taxon>Eukaryota</taxon>
        <taxon>Metazoa</taxon>
        <taxon>Chordata</taxon>
        <taxon>Tunicata</taxon>
        <taxon>Ascidiacea</taxon>
        <taxon>Phlebobranchia</taxon>
        <taxon>Cionidae</taxon>
        <taxon>Ciona</taxon>
    </lineage>
</organism>
<dbReference type="Proteomes" id="UP000008144">
    <property type="component" value="Chromosome 13"/>
</dbReference>
<keyword evidence="2" id="KW-1185">Reference proteome</keyword>
<dbReference type="AlphaFoldDB" id="H2XJS3"/>
<proteinExistence type="predicted"/>
<name>H2XJS3_CIOIN</name>
<evidence type="ECO:0000313" key="2">
    <source>
        <dbReference type="Proteomes" id="UP000008144"/>
    </source>
</evidence>
<protein>
    <submittedName>
        <fullName evidence="1">Uncharacterized protein</fullName>
    </submittedName>
</protein>